<organism evidence="1 2">
    <name type="scientific">Chryseobacterium lathyri</name>
    <dbReference type="NCBI Taxonomy" id="395933"/>
    <lineage>
        <taxon>Bacteria</taxon>
        <taxon>Pseudomonadati</taxon>
        <taxon>Bacteroidota</taxon>
        <taxon>Flavobacteriia</taxon>
        <taxon>Flavobacteriales</taxon>
        <taxon>Weeksellaceae</taxon>
        <taxon>Chryseobacterium group</taxon>
        <taxon>Chryseobacterium</taxon>
    </lineage>
</organism>
<evidence type="ECO:0000313" key="2">
    <source>
        <dbReference type="Proteomes" id="UP000321150"/>
    </source>
</evidence>
<evidence type="ECO:0000313" key="1">
    <source>
        <dbReference type="EMBL" id="GEN74059.1"/>
    </source>
</evidence>
<dbReference type="EMBL" id="BJYI01000025">
    <property type="protein sequence ID" value="GEN74059.1"/>
    <property type="molecule type" value="Genomic_DNA"/>
</dbReference>
<comment type="caution">
    <text evidence="1">The sequence shown here is derived from an EMBL/GenBank/DDBJ whole genome shotgun (WGS) entry which is preliminary data.</text>
</comment>
<name>A0A511YFU8_9FLAO</name>
<dbReference type="Proteomes" id="UP000321150">
    <property type="component" value="Unassembled WGS sequence"/>
</dbReference>
<dbReference type="RefSeq" id="WP_111961000.1">
    <property type="nucleotide sequence ID" value="NZ_BJYI01000025.1"/>
</dbReference>
<sequence>MKIDKIKDSLAEKISNDYGTWHTVLNNTQSKNYVCNHWKVEINPRDIEIDIPNGTFSANDGFFSSNVKLGSSSDEKDIFYNKAFTAKGKFEFETKFDNASSLKIGEIDIEIEIDIF</sequence>
<protein>
    <recommendedName>
        <fullName evidence="3">Lipid/polyisoprenoid-binding YceI-like domain-containing protein</fullName>
    </recommendedName>
</protein>
<evidence type="ECO:0008006" key="3">
    <source>
        <dbReference type="Google" id="ProtNLM"/>
    </source>
</evidence>
<accession>A0A511YFU8</accession>
<dbReference type="AlphaFoldDB" id="A0A511YFU8"/>
<proteinExistence type="predicted"/>
<gene>
    <name evidence="1" type="ORF">CLA01_41310</name>
</gene>
<reference evidence="1 2" key="1">
    <citation type="submission" date="2019-07" db="EMBL/GenBank/DDBJ databases">
        <title>Whole genome shotgun sequence of Chryseobacterium lathyri NBRC 105250.</title>
        <authorList>
            <person name="Hosoyama A."/>
            <person name="Uohara A."/>
            <person name="Ohji S."/>
            <person name="Ichikawa N."/>
        </authorList>
    </citation>
    <scope>NUCLEOTIDE SEQUENCE [LARGE SCALE GENOMIC DNA]</scope>
    <source>
        <strain evidence="1 2">NBRC 105250</strain>
    </source>
</reference>
<dbReference type="OrthoDB" id="1270754at2"/>